<feature type="non-terminal residue" evidence="2">
    <location>
        <position position="352"/>
    </location>
</feature>
<proteinExistence type="predicted"/>
<feature type="compositionally biased region" description="Acidic residues" evidence="1">
    <location>
        <begin position="55"/>
        <end position="69"/>
    </location>
</feature>
<dbReference type="Proteomes" id="UP000324800">
    <property type="component" value="Unassembled WGS sequence"/>
</dbReference>
<protein>
    <submittedName>
        <fullName evidence="2">Putative Dynein heavy chain</fullName>
    </submittedName>
</protein>
<sequence length="352" mass="40393">MSFVSYVETTIHVPDCEARYNEDGTVHWEPYEIVGIQRFRDPSELKKGNGIDEEQKLEEEEEDDDDNQIEGDRQGSGTISVDGYNGSKKTQIPTHAPIKYITQLFEVYWGDHTRRILPRIHVMFIAEDPEQFAQRVLWTHQRRTEAEQQMKLDLFQQSISTEDIELPSQKQLEYIMKLSLLANTSPLHKLQDVTGRSGQGVVGQVGEQVTQMHCRAMNKLIFDQIRRDDTKAYVFEGIELYPLEESNSVIEQVAVQISFHNMGDAREELIKNSFFTKPQEVIALYHVRAECNRIMGLSLFCTRVLQKKTVRMEDLLAMYGQTCAALVTLLNEKWMASLKQGATNVQQSVGKG</sequence>
<name>A0A5J4U720_9EUKA</name>
<comment type="caution">
    <text evidence="2">The sequence shown here is derived from an EMBL/GenBank/DDBJ whole genome shotgun (WGS) entry which is preliminary data.</text>
</comment>
<dbReference type="OrthoDB" id="538982at2759"/>
<organism evidence="2 3">
    <name type="scientific">Streblomastix strix</name>
    <dbReference type="NCBI Taxonomy" id="222440"/>
    <lineage>
        <taxon>Eukaryota</taxon>
        <taxon>Metamonada</taxon>
        <taxon>Preaxostyla</taxon>
        <taxon>Oxymonadida</taxon>
        <taxon>Streblomastigidae</taxon>
        <taxon>Streblomastix</taxon>
    </lineage>
</organism>
<feature type="region of interest" description="Disordered" evidence="1">
    <location>
        <begin position="44"/>
        <end position="88"/>
    </location>
</feature>
<reference evidence="2 3" key="1">
    <citation type="submission" date="2019-03" db="EMBL/GenBank/DDBJ databases">
        <title>Single cell metagenomics reveals metabolic interactions within the superorganism composed of flagellate Streblomastix strix and complex community of Bacteroidetes bacteria on its surface.</title>
        <authorList>
            <person name="Treitli S.C."/>
            <person name="Kolisko M."/>
            <person name="Husnik F."/>
            <person name="Keeling P."/>
            <person name="Hampl V."/>
        </authorList>
    </citation>
    <scope>NUCLEOTIDE SEQUENCE [LARGE SCALE GENOMIC DNA]</scope>
    <source>
        <strain evidence="2">ST1C</strain>
    </source>
</reference>
<evidence type="ECO:0000313" key="3">
    <source>
        <dbReference type="Proteomes" id="UP000324800"/>
    </source>
</evidence>
<dbReference type="AlphaFoldDB" id="A0A5J4U720"/>
<feature type="compositionally biased region" description="Basic and acidic residues" evidence="1">
    <location>
        <begin position="44"/>
        <end position="54"/>
    </location>
</feature>
<dbReference type="EMBL" id="SNRW01019672">
    <property type="protein sequence ID" value="KAA6366169.1"/>
    <property type="molecule type" value="Genomic_DNA"/>
</dbReference>
<evidence type="ECO:0000256" key="1">
    <source>
        <dbReference type="SAM" id="MobiDB-lite"/>
    </source>
</evidence>
<accession>A0A5J4U720</accession>
<gene>
    <name evidence="2" type="ORF">EZS28_038303</name>
</gene>
<evidence type="ECO:0000313" key="2">
    <source>
        <dbReference type="EMBL" id="KAA6366169.1"/>
    </source>
</evidence>